<feature type="transmembrane region" description="Helical" evidence="12">
    <location>
        <begin position="249"/>
        <end position="267"/>
    </location>
</feature>
<reference evidence="14" key="1">
    <citation type="submission" date="2022-03" db="EMBL/GenBank/DDBJ databases">
        <authorList>
            <person name="Alioto T."/>
            <person name="Alioto T."/>
            <person name="Gomez Garrido J."/>
        </authorList>
    </citation>
    <scope>NUCLEOTIDE SEQUENCE</scope>
</reference>
<keyword evidence="15" id="KW-1185">Reference proteome</keyword>
<evidence type="ECO:0000256" key="5">
    <source>
        <dbReference type="ARBA" id="ARBA00022725"/>
    </source>
</evidence>
<feature type="transmembrane region" description="Helical" evidence="12">
    <location>
        <begin position="1067"/>
        <end position="1086"/>
    </location>
</feature>
<feature type="transmembrane region" description="Helical" evidence="12">
    <location>
        <begin position="1334"/>
        <end position="1356"/>
    </location>
</feature>
<evidence type="ECO:0000256" key="6">
    <source>
        <dbReference type="ARBA" id="ARBA00022989"/>
    </source>
</evidence>
<feature type="transmembrane region" description="Helical" evidence="12">
    <location>
        <begin position="1295"/>
        <end position="1322"/>
    </location>
</feature>
<dbReference type="Gene3D" id="1.20.1070.10">
    <property type="entry name" value="Rhodopsin 7-helix transmembrane proteins"/>
    <property type="match status" value="5"/>
</dbReference>
<feature type="transmembrane region" description="Helical" evidence="12">
    <location>
        <begin position="1678"/>
        <end position="1702"/>
    </location>
</feature>
<evidence type="ECO:0000256" key="10">
    <source>
        <dbReference type="ARBA" id="ARBA00023224"/>
    </source>
</evidence>
<dbReference type="PROSITE" id="PS50262">
    <property type="entry name" value="G_PROTEIN_RECEP_F1_2"/>
    <property type="match status" value="5"/>
</dbReference>
<feature type="transmembrane region" description="Helical" evidence="12">
    <location>
        <begin position="1368"/>
        <end position="1387"/>
    </location>
</feature>
<evidence type="ECO:0000256" key="9">
    <source>
        <dbReference type="ARBA" id="ARBA00023170"/>
    </source>
</evidence>
<feature type="transmembrane region" description="Helical" evidence="12">
    <location>
        <begin position="200"/>
        <end position="228"/>
    </location>
</feature>
<feature type="transmembrane region" description="Helical" evidence="12">
    <location>
        <begin position="891"/>
        <end position="912"/>
    </location>
</feature>
<dbReference type="Proteomes" id="UP001295444">
    <property type="component" value="Chromosome 02"/>
</dbReference>
<feature type="transmembrane region" description="Helical" evidence="12">
    <location>
        <begin position="741"/>
        <end position="759"/>
    </location>
</feature>
<evidence type="ECO:0000256" key="11">
    <source>
        <dbReference type="RuleBase" id="RU000688"/>
    </source>
</evidence>
<feature type="transmembrane region" description="Helical" evidence="12">
    <location>
        <begin position="709"/>
        <end position="729"/>
    </location>
</feature>
<evidence type="ECO:0000256" key="3">
    <source>
        <dbReference type="ARBA" id="ARBA00022606"/>
    </source>
</evidence>
<feature type="transmembrane region" description="Helical" evidence="12">
    <location>
        <begin position="1121"/>
        <end position="1148"/>
    </location>
</feature>
<feature type="transmembrane region" description="Helical" evidence="12">
    <location>
        <begin position="1237"/>
        <end position="1258"/>
    </location>
</feature>
<evidence type="ECO:0000256" key="4">
    <source>
        <dbReference type="ARBA" id="ARBA00022692"/>
    </source>
</evidence>
<dbReference type="CDD" id="cd13954">
    <property type="entry name" value="7tmA_OR"/>
    <property type="match status" value="1"/>
</dbReference>
<protein>
    <submittedName>
        <fullName evidence="14">Olfactory receptor</fullName>
    </submittedName>
</protein>
<evidence type="ECO:0000259" key="13">
    <source>
        <dbReference type="PROSITE" id="PS50262"/>
    </source>
</evidence>
<keyword evidence="2" id="KW-1003">Cell membrane</keyword>
<feature type="transmembrane region" description="Helical" evidence="12">
    <location>
        <begin position="279"/>
        <end position="298"/>
    </location>
</feature>
<dbReference type="GO" id="GO:0004930">
    <property type="term" value="F:G protein-coupled receptor activity"/>
    <property type="evidence" value="ECO:0007669"/>
    <property type="project" value="UniProtKB-KW"/>
</dbReference>
<dbReference type="GO" id="GO:0005886">
    <property type="term" value="C:plasma membrane"/>
    <property type="evidence" value="ECO:0007669"/>
    <property type="project" value="UniProtKB-SubCell"/>
</dbReference>
<keyword evidence="10 11" id="KW-0807">Transducer</keyword>
<evidence type="ECO:0000256" key="1">
    <source>
        <dbReference type="ARBA" id="ARBA00004651"/>
    </source>
</evidence>
<feature type="transmembrane region" description="Helical" evidence="12">
    <location>
        <begin position="421"/>
        <end position="442"/>
    </location>
</feature>
<feature type="transmembrane region" description="Helical" evidence="12">
    <location>
        <begin position="1502"/>
        <end position="1529"/>
    </location>
</feature>
<dbReference type="FunFam" id="1.20.1070.10:FF:000001">
    <property type="entry name" value="Olfactory receptor"/>
    <property type="match status" value="1"/>
</dbReference>
<keyword evidence="6 12" id="KW-1133">Transmembrane helix</keyword>
<dbReference type="PRINTS" id="PR00245">
    <property type="entry name" value="OLFACTORYR"/>
</dbReference>
<feature type="domain" description="G-protein coupled receptors family 1 profile" evidence="13">
    <location>
        <begin position="48"/>
        <end position="296"/>
    </location>
</feature>
<feature type="transmembrane region" description="Helical" evidence="12">
    <location>
        <begin position="924"/>
        <end position="941"/>
    </location>
</feature>
<evidence type="ECO:0000313" key="14">
    <source>
        <dbReference type="EMBL" id="CAH2245436.1"/>
    </source>
</evidence>
<feature type="transmembrane region" description="Helical" evidence="12">
    <location>
        <begin position="676"/>
        <end position="703"/>
    </location>
</feature>
<feature type="domain" description="G-protein coupled receptors family 1 profile" evidence="13">
    <location>
        <begin position="1518"/>
        <end position="1729"/>
    </location>
</feature>
<dbReference type="InterPro" id="IPR000725">
    <property type="entry name" value="Olfact_rcpt"/>
</dbReference>
<evidence type="ECO:0000256" key="7">
    <source>
        <dbReference type="ARBA" id="ARBA00023040"/>
    </source>
</evidence>
<feature type="transmembrane region" description="Helical" evidence="12">
    <location>
        <begin position="149"/>
        <end position="170"/>
    </location>
</feature>
<keyword evidence="3" id="KW-0716">Sensory transduction</keyword>
<feature type="transmembrane region" description="Helical" evidence="12">
    <location>
        <begin position="571"/>
        <end position="594"/>
    </location>
</feature>
<sequence>MAMSFRSLSSTNGQMILYMTWTTEDIVEGDFFKFLYPVRMMNLITIGGNIILIYIIIATPHLHNPMYYFICNLSFIDLLYSSSSIPKMLTDMISTGEGRISYSGCMIQMCTCLFLGETECILLAVMAYDRYIAICFPLHYMVIMSWSRCRNVTFIVFLGTFISATFPVILKPFTFCKKYKVDNFLCELIAILKLVCGDNLFYQVMIFVTSLFTLISPFSFILLSYIFILRSILKIHSVDGMKKAFSTCASHLTVVFIFYGTLISMYLVQTKSTLDKNKFISIIYVIVTPMLNPLIYSLRNNDVKKAIMKVSVVPGRFRRFLSGLGSDEDETRHLRQPTKCRVRKSEKRNKLLVFLIISRSNMHTPMYYFLCHLSFLDLFYSSGSVPKVLSDMFKPEGGRISFIGCMMQMNMSLFLGETECFLLAIMAYDRYVAICFPLRYLIIMSWKVIPCTELIPGALSSGFHYVDVMSSMMNELSSKRMTLCQQQMVIKLSFFCEIPNRIQILSYSERYIEISLVFKTAIISLPSNKFIARVVLRIVICTVFSLRNDELKSSLKNIRNVIHSVDGMKKAFSTCASHLTVVFIFYGTLISMYLVQTKSTLDKNKFISIIYVIVTPMLNPLIYSLRNNDMKGGVRRFRRFLSDECGTARHGTAGAEAAQHGSFILTGLSWDPNTQILLFALFFLMYVFTMLGNMILILLVVASPHLHTPMYYFLCHLSFLDIFYSSTTVPKMLQDMISLSGGRISLICCLIQMCANIFLGETECILLAVMAYDRYIAICFPLHYIIIMNRKKCRNITVTLFLASFIFSTLPTVLKPPAFCKGNRINHFICESTALLKLLCGDPSFHETIIFFGSFFTLLSPFICVILSYLRILISILKINSRDGRSKMFSTCASHLLVVLMFFGTSIIMYLGQGRILENQKHVAVIYGIICPMLNPLIYSLRNKDILYIQIQGGMAMNGQQCGGWPPKQERTLTNLLILMASGDAGLRPRDRAPSRAIQPAGVSKSLYIKTPDGFPRVSLLKINSVDGRTKAFSTCSSHLTVVMLFYGTSMTLYLGKAKNLPEKHKIVSVFYVIVTPMLNPMIYSLRNSEVPLCKFLSAGSSLSVPVPVPVPVPDKTTKMILFVLFLVMYILTIFGNVILICTVIASSRLHTPMYYFLCHLSFVDLFYSTCTIPKIMHVLWNQNDIPPKYFQIKNFCIGVFVKFKENECILLAVMAYDRYIAICFPLRYTAIMSWKLCKNIIVVTWVGTLLLTSLPAISSHHTFCGGNKINHFACEILALLKLVCENTSFDENMIFIGGLFTLSVPFAFILVSYMCIIVAILKIHSVGGRKKAFSTCGSHLTVVLMFYGTSMAMYMGPIKNILEKQKFVSIIYGIVTPMLNPLIYSFKNQEVKKGKHLMIGLMHFTDSRILSEYFKAKTYLFALEKENENDEGKGLFVPFCPVFAIGLSQLSGILLLPWECPPGYRIALLKGVLRIESCVLQENIDLVGFLVGLSRDCRTQLFLFVLFLLMYVITVFGNIILLCTVIASPNMHTPMYYLLCHLSFLDLFYSSSTIPKMLLDMVSVEGGKISVIGCMIQMCSGLFLGQTECILLAVMAYDRYIAICVPLRYTVIMSWKLCKNITVIVWVGSFLQTNLPVITQPPKFCHEKHIDHFVCEILAVLSLACGNIHLFEKMIFFGSLFTLLVPFAFIFVTYICIIISVLKIHSVDGRSKAFSTCASHLTVVCMFYGTIILENLEDVSSYPNILGRPMKNLFSSKIPRYDGFFHDNLRKREMGRDLRENCTNHTYKTMGIIDSGRQDRHKELLLTQNGYGYNPTSDTKLKADSVRSTVKRIQSAHTSVYTRHFQLTKLAVDGVVARVYRKHRID</sequence>
<name>A0AAD1VR79_PELCU</name>
<feature type="domain" description="G-protein coupled receptors family 1 profile" evidence="13">
    <location>
        <begin position="692"/>
        <end position="939"/>
    </location>
</feature>
<feature type="transmembrane region" description="Helical" evidence="12">
    <location>
        <begin position="351"/>
        <end position="370"/>
    </location>
</feature>
<feature type="transmembrane region" description="Helical" evidence="12">
    <location>
        <begin position="765"/>
        <end position="784"/>
    </location>
</feature>
<evidence type="ECO:0000256" key="12">
    <source>
        <dbReference type="SAM" id="Phobius"/>
    </source>
</evidence>
<dbReference type="SUPFAM" id="SSF81321">
    <property type="entry name" value="Family A G protein-coupled receptor-like"/>
    <property type="match status" value="6"/>
</dbReference>
<comment type="similarity">
    <text evidence="11">Belongs to the G-protein coupled receptor 1 family.</text>
</comment>
<feature type="transmembrane region" description="Helical" evidence="12">
    <location>
        <begin position="1535"/>
        <end position="1552"/>
    </location>
</feature>
<keyword evidence="7 11" id="KW-0297">G-protein coupled receptor</keyword>
<feature type="transmembrane region" description="Helical" evidence="12">
    <location>
        <begin position="40"/>
        <end position="59"/>
    </location>
</feature>
<dbReference type="EMBL" id="OW240913">
    <property type="protein sequence ID" value="CAH2245436.1"/>
    <property type="molecule type" value="Genomic_DNA"/>
</dbReference>
<dbReference type="PROSITE" id="PS00237">
    <property type="entry name" value="G_PROTEIN_RECEP_F1_1"/>
    <property type="match status" value="3"/>
</dbReference>
<feature type="domain" description="G-protein coupled receptors family 1 profile" evidence="13">
    <location>
        <begin position="348"/>
        <end position="623"/>
    </location>
</feature>
<dbReference type="InterPro" id="IPR000276">
    <property type="entry name" value="GPCR_Rhodpsn"/>
</dbReference>
<keyword evidence="4 11" id="KW-0812">Transmembrane</keyword>
<keyword evidence="9 11" id="KW-0675">Receptor</keyword>
<feature type="transmembrane region" description="Helical" evidence="12">
    <location>
        <begin position="606"/>
        <end position="625"/>
    </location>
</feature>
<dbReference type="PRINTS" id="PR00237">
    <property type="entry name" value="GPCRRHODOPSN"/>
</dbReference>
<dbReference type="PANTHER" id="PTHR26453">
    <property type="entry name" value="OLFACTORY RECEPTOR"/>
    <property type="match status" value="1"/>
</dbReference>
<keyword evidence="5" id="KW-0552">Olfaction</keyword>
<proteinExistence type="inferred from homology"/>
<feature type="transmembrane region" description="Helical" evidence="12">
    <location>
        <begin position="796"/>
        <end position="814"/>
    </location>
</feature>
<evidence type="ECO:0000256" key="8">
    <source>
        <dbReference type="ARBA" id="ARBA00023136"/>
    </source>
</evidence>
<feature type="domain" description="G-protein coupled receptors family 1 profile" evidence="13">
    <location>
        <begin position="1136"/>
        <end position="1385"/>
    </location>
</feature>
<dbReference type="FunFam" id="1.20.1070.10:FF:000015">
    <property type="entry name" value="Olfactory receptor"/>
    <property type="match status" value="4"/>
</dbReference>
<evidence type="ECO:0000313" key="15">
    <source>
        <dbReference type="Proteomes" id="UP001295444"/>
    </source>
</evidence>
<dbReference type="InterPro" id="IPR017452">
    <property type="entry name" value="GPCR_Rhodpsn_7TM"/>
</dbReference>
<gene>
    <name evidence="14" type="ORF">PECUL_23A060622</name>
</gene>
<dbReference type="GO" id="GO:0004984">
    <property type="term" value="F:olfactory receptor activity"/>
    <property type="evidence" value="ECO:0007669"/>
    <property type="project" value="InterPro"/>
</dbReference>
<evidence type="ECO:0000256" key="2">
    <source>
        <dbReference type="ARBA" id="ARBA00022475"/>
    </source>
</evidence>
<organism evidence="14 15">
    <name type="scientific">Pelobates cultripes</name>
    <name type="common">Western spadefoot toad</name>
    <dbReference type="NCBI Taxonomy" id="61616"/>
    <lineage>
        <taxon>Eukaryota</taxon>
        <taxon>Metazoa</taxon>
        <taxon>Chordata</taxon>
        <taxon>Craniata</taxon>
        <taxon>Vertebrata</taxon>
        <taxon>Euteleostomi</taxon>
        <taxon>Amphibia</taxon>
        <taxon>Batrachia</taxon>
        <taxon>Anura</taxon>
        <taxon>Pelobatoidea</taxon>
        <taxon>Pelobatidae</taxon>
        <taxon>Pelobates</taxon>
    </lineage>
</organism>
<keyword evidence="8 12" id="KW-0472">Membrane</keyword>
<feature type="transmembrane region" description="Helical" evidence="12">
    <location>
        <begin position="849"/>
        <end position="870"/>
    </location>
</feature>
<dbReference type="Pfam" id="PF13853">
    <property type="entry name" value="7tm_4"/>
    <property type="match status" value="6"/>
</dbReference>
<comment type="subcellular location">
    <subcellularLocation>
        <location evidence="1">Cell membrane</location>
        <topology evidence="1">Multi-pass membrane protein</topology>
    </subcellularLocation>
</comment>
<accession>A0AAD1VR79</accession>